<dbReference type="InterPro" id="IPR036390">
    <property type="entry name" value="WH_DNA-bd_sf"/>
</dbReference>
<dbReference type="InterPro" id="IPR036388">
    <property type="entry name" value="WH-like_DNA-bd_sf"/>
</dbReference>
<feature type="domain" description="HTH deoR-type" evidence="4">
    <location>
        <begin position="10"/>
        <end position="63"/>
    </location>
</feature>
<sequence>MEDSDKIPHRGHEVLEVLARFGGSARNVQIAHALGVSEETVRRLVRNLAQAGKVERVHGGTYLSHPQDAPIYSSALEKNAGAKSDIARKAAELISDEMTIFLNVGSTTTYVAEHLRRHSGLTVVTNSISAIASLAGNNGSRVFLTGGEVMRAERGSFGRAAEALAQQFSYDALILGADGVSPRHGFVTGNALEADITRAIAGQADRIIVVADLSKREKRAPFVACPPEQVTDFVTEKKPDPALAEALARWGITTHTAPPSEKMTKAK</sequence>
<dbReference type="RefSeq" id="WP_068248831.1">
    <property type="nucleotide sequence ID" value="NZ_LPUY01000138.1"/>
</dbReference>
<dbReference type="GO" id="GO:0003700">
    <property type="term" value="F:DNA-binding transcription factor activity"/>
    <property type="evidence" value="ECO:0007669"/>
    <property type="project" value="InterPro"/>
</dbReference>
<reference evidence="5 6" key="1">
    <citation type="submission" date="2015-12" db="EMBL/GenBank/DDBJ databases">
        <title>Genome sequence of the marine Rhodobacteraceae strain O3.65, Candidatus Tritonibacter horizontis.</title>
        <authorList>
            <person name="Poehlein A."/>
            <person name="Giebel H.A."/>
            <person name="Voget S."/>
            <person name="Brinkhoff T."/>
        </authorList>
    </citation>
    <scope>NUCLEOTIDE SEQUENCE [LARGE SCALE GENOMIC DNA]</scope>
    <source>
        <strain evidence="5 6">O3.65</strain>
    </source>
</reference>
<evidence type="ECO:0000259" key="4">
    <source>
        <dbReference type="SMART" id="SM00420"/>
    </source>
</evidence>
<dbReference type="SMART" id="SM00420">
    <property type="entry name" value="HTH_DEOR"/>
    <property type="match status" value="1"/>
</dbReference>
<evidence type="ECO:0000313" key="5">
    <source>
        <dbReference type="EMBL" id="KUP90545.1"/>
    </source>
</evidence>
<evidence type="ECO:0000313" key="6">
    <source>
        <dbReference type="Proteomes" id="UP000068382"/>
    </source>
</evidence>
<dbReference type="AlphaFoldDB" id="A0A132BQ57"/>
<gene>
    <name evidence="5" type="primary">srlR</name>
    <name evidence="5" type="ORF">TRIHO_44100</name>
</gene>
<dbReference type="PANTHER" id="PTHR30363">
    <property type="entry name" value="HTH-TYPE TRANSCRIPTIONAL REGULATOR SRLR-RELATED"/>
    <property type="match status" value="1"/>
</dbReference>
<dbReference type="Pfam" id="PF08220">
    <property type="entry name" value="HTH_DeoR"/>
    <property type="match status" value="1"/>
</dbReference>
<accession>A0A132BQ57</accession>
<dbReference type="PATRIC" id="fig|1768241.3.peg.4607"/>
<dbReference type="Pfam" id="PF00455">
    <property type="entry name" value="DeoRC"/>
    <property type="match status" value="1"/>
</dbReference>
<dbReference type="Gene3D" id="1.10.10.10">
    <property type="entry name" value="Winged helix-like DNA-binding domain superfamily/Winged helix DNA-binding domain"/>
    <property type="match status" value="1"/>
</dbReference>
<keyword evidence="6" id="KW-1185">Reference proteome</keyword>
<dbReference type="InterPro" id="IPR001034">
    <property type="entry name" value="DeoR_HTH"/>
</dbReference>
<evidence type="ECO:0000256" key="2">
    <source>
        <dbReference type="ARBA" id="ARBA00023015"/>
    </source>
</evidence>
<keyword evidence="3" id="KW-0804">Transcription</keyword>
<dbReference type="InterPro" id="IPR037171">
    <property type="entry name" value="NagB/RpiA_transferase-like"/>
</dbReference>
<dbReference type="PRINTS" id="PR00037">
    <property type="entry name" value="HTHLACR"/>
</dbReference>
<proteinExistence type="predicted"/>
<dbReference type="SUPFAM" id="SSF46785">
    <property type="entry name" value="Winged helix' DNA-binding domain"/>
    <property type="match status" value="1"/>
</dbReference>
<organism evidence="5 6">
    <name type="scientific">Tritonibacter horizontis</name>
    <dbReference type="NCBI Taxonomy" id="1768241"/>
    <lineage>
        <taxon>Bacteria</taxon>
        <taxon>Pseudomonadati</taxon>
        <taxon>Pseudomonadota</taxon>
        <taxon>Alphaproteobacteria</taxon>
        <taxon>Rhodobacterales</taxon>
        <taxon>Paracoccaceae</taxon>
        <taxon>Tritonibacter</taxon>
    </lineage>
</organism>
<dbReference type="PANTHER" id="PTHR30363:SF4">
    <property type="entry name" value="GLYCEROL-3-PHOSPHATE REGULON REPRESSOR"/>
    <property type="match status" value="1"/>
</dbReference>
<dbReference type="OrthoDB" id="7688673at2"/>
<dbReference type="SUPFAM" id="SSF100950">
    <property type="entry name" value="NagB/RpiA/CoA transferase-like"/>
    <property type="match status" value="1"/>
</dbReference>
<evidence type="ECO:0000256" key="3">
    <source>
        <dbReference type="ARBA" id="ARBA00023163"/>
    </source>
</evidence>
<dbReference type="EMBL" id="LPUY01000138">
    <property type="protein sequence ID" value="KUP90545.1"/>
    <property type="molecule type" value="Genomic_DNA"/>
</dbReference>
<dbReference type="SMART" id="SM01134">
    <property type="entry name" value="DeoRC"/>
    <property type="match status" value="1"/>
</dbReference>
<dbReference type="InterPro" id="IPR014036">
    <property type="entry name" value="DeoR-like_C"/>
</dbReference>
<dbReference type="Gene3D" id="3.40.50.1360">
    <property type="match status" value="1"/>
</dbReference>
<comment type="caution">
    <text evidence="5">The sequence shown here is derived from an EMBL/GenBank/DDBJ whole genome shotgun (WGS) entry which is preliminary data.</text>
</comment>
<keyword evidence="2" id="KW-0805">Transcription regulation</keyword>
<evidence type="ECO:0000256" key="1">
    <source>
        <dbReference type="ARBA" id="ARBA00022491"/>
    </source>
</evidence>
<dbReference type="Proteomes" id="UP000068382">
    <property type="component" value="Unassembled WGS sequence"/>
</dbReference>
<dbReference type="InterPro" id="IPR050313">
    <property type="entry name" value="Carb_Metab_HTH_regulators"/>
</dbReference>
<protein>
    <submittedName>
        <fullName evidence="5">Glucitol operon repressor</fullName>
    </submittedName>
</protein>
<name>A0A132BQ57_9RHOB</name>
<keyword evidence="1" id="KW-0678">Repressor</keyword>